<dbReference type="InterPro" id="IPR029058">
    <property type="entry name" value="AB_hydrolase_fold"/>
</dbReference>
<evidence type="ECO:0000256" key="2">
    <source>
        <dbReference type="SAM" id="Phobius"/>
    </source>
</evidence>
<feature type="region of interest" description="Disordered" evidence="1">
    <location>
        <begin position="746"/>
        <end position="765"/>
    </location>
</feature>
<name>A0A1C4YGF2_MICVI</name>
<feature type="domain" description="DUF6603" evidence="3">
    <location>
        <begin position="2070"/>
        <end position="2616"/>
    </location>
</feature>
<keyword evidence="2" id="KW-0472">Membrane</keyword>
<proteinExistence type="predicted"/>
<feature type="transmembrane region" description="Helical" evidence="2">
    <location>
        <begin position="2281"/>
        <end position="2304"/>
    </location>
</feature>
<protein>
    <recommendedName>
        <fullName evidence="3">DUF6603 domain-containing protein</fullName>
    </recommendedName>
</protein>
<dbReference type="Proteomes" id="UP000198242">
    <property type="component" value="Chromosome I"/>
</dbReference>
<evidence type="ECO:0000313" key="5">
    <source>
        <dbReference type="Proteomes" id="UP000198242"/>
    </source>
</evidence>
<feature type="transmembrane region" description="Helical" evidence="2">
    <location>
        <begin position="2186"/>
        <end position="2209"/>
    </location>
</feature>
<dbReference type="Gene3D" id="3.40.50.1820">
    <property type="entry name" value="alpha/beta hydrolase"/>
    <property type="match status" value="1"/>
</dbReference>
<dbReference type="RefSeq" id="WP_157744579.1">
    <property type="nucleotide sequence ID" value="NZ_LT607411.1"/>
</dbReference>
<dbReference type="InterPro" id="IPR046538">
    <property type="entry name" value="DUF6603"/>
</dbReference>
<keyword evidence="5" id="KW-1185">Reference proteome</keyword>
<sequence>MGVTVQVDPRFSALLRALGAVDSDGGFDPSWFEHPLDRVADCLNDDTQRAALFDLLDEVLPAVTGPLVPPGARWHPLLAANPHGNAYLSIHNGRIGVALAVRTVRPDLPSVQLTATLPLLRTGDGKARAEVGPLGVTVVATLPAAQGITTAGIRVAANVDGSVAVAVRLEDAAGTVTEFDPAAMDARAVRAVELLVRSVLAYETDADDAVASLVAHLPGVFGLGDKRLTTFPVADPSSVRGWLADVARDPDALTAWFTHLAGILAVVTDDTVLVRGSGTSTDPLRSPVLRVGDVAVELLLGTGGSATDPTLELGAALTTVDSTPTLAARALVAAIPLAAAPGTPTRVLPSAAALLTVPVSGGHVDGGVSWNAAGLTPVLRLRDVTIAGTRHTVDLTDANAVVATVADDVLAQLTAGLGGQDNARHLLALTGFRPADGDPRPAPPTVGAAALSGNLLHAIAEVHRAALDHPDRPWRHLFAELGGVFGLAGEVTGAGTRTSPWLLPLSGDDTYRISLAAWDDRSVTTPDGTHLLRLGLHVTTGAGPWTAAWSSELLAFDLSPSAPTRIALVGAQNLTLAFTDLAAASVWADRVEVTAHWSPGTPPQVRTAIQGLRSDAFGPVDLELPGNPGPSTLNVPIDPGDLTDLLHILLAQAWPLWGADLTGHAVAGLFGLHRDLAGVPDDWPLLVPRTPQQLTDLLADPVGALRRHATAVLNGVSWDGTPFAGYALHWLAALAAGLVPDDVDAPPADSIRPRGAGTHTDPWQLPAGDTGSELLIWQDPAPEAGPAGPVAATGLALLSNLAPGTAALRGRDLAAAAQALDDLSAWFDSGDGLVPYASQTAVPPTWKVGTPVPVGHHRLPADPAAVAQVAAHLTTWGQPPALLLVTATGTTWRALLAAIDPGHDPDARIDLRGAPEADLSTLTAVAAAYPVLLDDPGAGGLDHLVKQVDRAAARVRAVTGATRVALIGHGPGGVVARVAAAGNPAGVAGVITLAAPHAGTDLTPLTRDDVADGVRLARALTDHPTAGVDGRVAVDEAVALLGSILDGGPVADGALPPAGTYTPDGFAGVPDGLTDTLPGLAIGARLPAGTLISSLAAAVAAPPAPAEPVSHLGLGARHRFTTPLGGPGQIQLDIDLRVDLARVRTGPGPEPVRTPHEVTVTAAVTRPGGWLVGDSGVRDRAVPRVRWAEVRVRIDRDASGALRVDPVVLLHEAGRAGDDATVQDLAAIMALLRPGASSPALPAGIDGPAGDLIRALLAAAGLADSAGTWSVPALRQFTAAPTGWLGPRLPDILAVLGPAVGATPDAGGWRLPVLAGTHTLTITPAPWTLRLAGVDTPPNPPAGILGGLTADASLAFPSFAATGTATLAVGPLRLTGGAGTIDLVAPPWLPPVRLWPAGHPADVVAALEKAVPRVLLSAVLGVLAGPHLSGGVRVPPLDALLDSPGTVLRELVGTGPGMNALFDLVRSAVGVPPQPGVDGLPLPGGLRLYAVDPFAVRLSGSLALAGTTLDVDLGLALPAGQPPSPDGTLALTVPLTGGTWGGVRIVVGFSAAGVSLVLEPDNADPIAVLPHFDGLGALVAGAQALLPSLLQQLVKQLSPPGPVLAAVLRLAEALGIYGADADGFTRPDRAAVLASMLRPGWLDSVAADGPTIAGRIAALFGPPPLLPVPLGVISSSGGTVSWTVPLPTTGTLTAALGWDTSGRPVVTLTAAQVAIGPVVLESVTVSAGAQPSGRADLRLAFDGVLAPITPALQIVFDADGFAAQILPLGAGTADDFRIALAPQPAVDATVEGALDLALSWGLPLASEVILRAVTGTAGISSPLDRALWAGGPTARTLLAGASLIPAGTTEPAPRLVRPLPDPLDAVLGALRAAAGGVSVQVTDTLTFRLVHDPATGRTGLRLSGYQDIDAGDVTVSLRFGTEPWFTHPNSGVTLWVAGPGPTGGPPLQLAPGLDAVGLGVLISGEPLVDGAVVIGGAGGLLFLSATFLDERQAPALAVSGLGAGGVLVSSYLNLAANDADSFLATVLPAQLKAPFDLVVAYRDGRLEVAGTGPATTDAIELDIPLDVDLVLIHITELLLGMRAGGGRLRLEAAVSGSADVGPLFAAVRRVGIVATFGTGGTGLGFRPPDQVGLSIDSPTLRLGGHLLVDEEHGRYVGAVEIAVLGKFELSAIGIITTRMPDGSPGFSLLFLVSMTLPVPIALGYGFFLAGAGGLLGVNRGVDLDALTAGLRTGAAQRILFPTDIVRNADAIVRDLEQVFPVASDRFLISPMARITWSTPPLVTIDLGLIVGLGAPVTVAILGLLRATLPDPDNPILNLKVAFLGAIDLGASLLRFDAAIFDSYIGSGDFKVTLDGDLAVRLSWGERPDFVASIGGFHPAYRPASNLRLPTMRRLTLTLLRDNPSLVLTAYLAITANSVQFGARLNFGFSVAGFSIVGYFGFDVLIQVAPFALEADMRANLAVKSGGATILSLALDFTLHGPTPWIARGHASFRILFFSVTVAIDARFGPEQTTSIPDVAVLPKILEAFEQPASWVAELPTAAGTAVTLLPLDPTPGVIVIDAAGTLTVSQRVAPLETELTRFGTSRPNDVSTVRVDGLRLGGQPTKLEPTTEMFSPGSYRALPDADKLREDGFVPRPSGVRAAGDTAPRTDYAIVRPARYDLIVSDDPDAAATHDLGHTSMVALARGATGRSAASRALRAEAERGSVVPVGTPLDQYAVTAVGDLRPRTADGSVAVPIGTDPDGRPIFAPGVLVDRVDAQARLRTAAAAGTELQIVPAAQVVA</sequence>
<accession>A0A1C4YGF2</accession>
<dbReference type="Pfam" id="PF20248">
    <property type="entry name" value="DUF6603"/>
    <property type="match status" value="1"/>
</dbReference>
<evidence type="ECO:0000259" key="3">
    <source>
        <dbReference type="Pfam" id="PF20248"/>
    </source>
</evidence>
<keyword evidence="2" id="KW-0812">Transmembrane</keyword>
<organism evidence="4 5">
    <name type="scientific">Micromonospora viridifaciens</name>
    <dbReference type="NCBI Taxonomy" id="1881"/>
    <lineage>
        <taxon>Bacteria</taxon>
        <taxon>Bacillati</taxon>
        <taxon>Actinomycetota</taxon>
        <taxon>Actinomycetes</taxon>
        <taxon>Micromonosporales</taxon>
        <taxon>Micromonosporaceae</taxon>
        <taxon>Micromonospora</taxon>
    </lineage>
</organism>
<keyword evidence="2" id="KW-1133">Transmembrane helix</keyword>
<dbReference type="SUPFAM" id="SSF53474">
    <property type="entry name" value="alpha/beta-Hydrolases"/>
    <property type="match status" value="1"/>
</dbReference>
<gene>
    <name evidence="4" type="ORF">GA0074695_4249</name>
</gene>
<dbReference type="EMBL" id="LT607411">
    <property type="protein sequence ID" value="SCF19750.1"/>
    <property type="molecule type" value="Genomic_DNA"/>
</dbReference>
<evidence type="ECO:0000256" key="1">
    <source>
        <dbReference type="SAM" id="MobiDB-lite"/>
    </source>
</evidence>
<dbReference type="OrthoDB" id="535891at2"/>
<reference evidence="5" key="1">
    <citation type="submission" date="2016-06" db="EMBL/GenBank/DDBJ databases">
        <authorList>
            <person name="Varghese N."/>
            <person name="Submissions Spin"/>
        </authorList>
    </citation>
    <scope>NUCLEOTIDE SEQUENCE [LARGE SCALE GENOMIC DNA]</scope>
    <source>
        <strain evidence="5">DSM 43909</strain>
    </source>
</reference>
<evidence type="ECO:0000313" key="4">
    <source>
        <dbReference type="EMBL" id="SCF19750.1"/>
    </source>
</evidence>